<evidence type="ECO:0000256" key="1">
    <source>
        <dbReference type="SAM" id="MobiDB-lite"/>
    </source>
</evidence>
<proteinExistence type="predicted"/>
<keyword evidence="2" id="KW-1185">Reference proteome</keyword>
<evidence type="ECO:0000313" key="3">
    <source>
        <dbReference type="WBParaSite" id="PTRK_0001304200.1"/>
    </source>
</evidence>
<feature type="compositionally biased region" description="Basic residues" evidence="1">
    <location>
        <begin position="192"/>
        <end position="214"/>
    </location>
</feature>
<dbReference type="WBParaSite" id="PTRK_0001304200.1">
    <property type="protein sequence ID" value="PTRK_0001304200.1"/>
    <property type="gene ID" value="PTRK_0001304200"/>
</dbReference>
<name>A0A0N4ZWL0_PARTI</name>
<dbReference type="AlphaFoldDB" id="A0A0N4ZWL0"/>
<feature type="compositionally biased region" description="Basic and acidic residues" evidence="1">
    <location>
        <begin position="126"/>
        <end position="143"/>
    </location>
</feature>
<evidence type="ECO:0000313" key="2">
    <source>
        <dbReference type="Proteomes" id="UP000038045"/>
    </source>
</evidence>
<organism evidence="2 3">
    <name type="scientific">Parastrongyloides trichosuri</name>
    <name type="common">Possum-specific nematode worm</name>
    <dbReference type="NCBI Taxonomy" id="131310"/>
    <lineage>
        <taxon>Eukaryota</taxon>
        <taxon>Metazoa</taxon>
        <taxon>Ecdysozoa</taxon>
        <taxon>Nematoda</taxon>
        <taxon>Chromadorea</taxon>
        <taxon>Rhabditida</taxon>
        <taxon>Tylenchina</taxon>
        <taxon>Panagrolaimomorpha</taxon>
        <taxon>Strongyloidoidea</taxon>
        <taxon>Strongyloididae</taxon>
        <taxon>Parastrongyloides</taxon>
    </lineage>
</organism>
<feature type="compositionally biased region" description="Low complexity" evidence="1">
    <location>
        <begin position="47"/>
        <end position="57"/>
    </location>
</feature>
<feature type="compositionally biased region" description="Low complexity" evidence="1">
    <location>
        <begin position="170"/>
        <end position="181"/>
    </location>
</feature>
<sequence>RRDPALRRPGAGGADRPPGADLGQLLGLGRSRRTAVSRHGSRHARGRSPAGRLFGLGRPSGRGPGPAPRPGRLAAVRGLRPARSVRRGARRPANLLGVPPGRPGRAPAPRSPWRTGLRAGSVLAHSRPDPRRTRLPGRGDERPLRRRGAHACARNGRAPAVGKGPEARARPGAGHAAGLRPVGPLAAVAGQRRGHGRERRPARHRRQRLRRHAAGRTDETARQGAGGSDGSDAEDLKILSRWERA</sequence>
<feature type="compositionally biased region" description="Low complexity" evidence="1">
    <location>
        <begin position="70"/>
        <end position="82"/>
    </location>
</feature>
<accession>A0A0N4ZWL0</accession>
<protein>
    <submittedName>
        <fullName evidence="3">Transcriptional regulator, AraC family</fullName>
    </submittedName>
</protein>
<dbReference type="Proteomes" id="UP000038045">
    <property type="component" value="Unplaced"/>
</dbReference>
<feature type="compositionally biased region" description="Low complexity" evidence="1">
    <location>
        <begin position="14"/>
        <end position="29"/>
    </location>
</feature>
<feature type="region of interest" description="Disordered" evidence="1">
    <location>
        <begin position="1"/>
        <end position="245"/>
    </location>
</feature>
<reference evidence="3" key="1">
    <citation type="submission" date="2017-02" db="UniProtKB">
        <authorList>
            <consortium name="WormBaseParasite"/>
        </authorList>
    </citation>
    <scope>IDENTIFICATION</scope>
</reference>
<feature type="compositionally biased region" description="Basic residues" evidence="1">
    <location>
        <begin position="30"/>
        <end position="46"/>
    </location>
</feature>
<feature type="compositionally biased region" description="Basic and acidic residues" evidence="1">
    <location>
        <begin position="234"/>
        <end position="245"/>
    </location>
</feature>